<keyword evidence="1" id="KW-0472">Membrane</keyword>
<dbReference type="STRING" id="1702221.AALO17_21030"/>
<evidence type="ECO:0000313" key="3">
    <source>
        <dbReference type="Proteomes" id="UP000069771"/>
    </source>
</evidence>
<evidence type="ECO:0000256" key="1">
    <source>
        <dbReference type="SAM" id="Phobius"/>
    </source>
</evidence>
<dbReference type="GO" id="GO:0003677">
    <property type="term" value="F:DNA binding"/>
    <property type="evidence" value="ECO:0007669"/>
    <property type="project" value="InterPro"/>
</dbReference>
<accession>A0A140DX60</accession>
<keyword evidence="1" id="KW-1133">Transmembrane helix</keyword>
<dbReference type="KEGG" id="fro:AALO17_21030"/>
<feature type="transmembrane region" description="Helical" evidence="1">
    <location>
        <begin position="142"/>
        <end position="165"/>
    </location>
</feature>
<feature type="transmembrane region" description="Helical" evidence="1">
    <location>
        <begin position="109"/>
        <end position="130"/>
    </location>
</feature>
<gene>
    <name evidence="2" type="ORF">AALO17_21030</name>
</gene>
<dbReference type="Proteomes" id="UP000069771">
    <property type="component" value="Chromosome"/>
</dbReference>
<dbReference type="InterPro" id="IPR010982">
    <property type="entry name" value="Lambda_DNA-bd_dom_sf"/>
</dbReference>
<evidence type="ECO:0000313" key="2">
    <source>
        <dbReference type="EMBL" id="AMK55237.1"/>
    </source>
</evidence>
<dbReference type="EMBL" id="CP011391">
    <property type="protein sequence ID" value="AMK55237.1"/>
    <property type="molecule type" value="Genomic_DNA"/>
</dbReference>
<keyword evidence="1" id="KW-0812">Transmembrane</keyword>
<reference evidence="2 3" key="1">
    <citation type="journal article" date="2016" name="Gut Pathog.">
        <title>Whole genome sequencing of "Faecalibaculum rodentium" ALO17, isolated from C57BL/6J laboratory mouse feces.</title>
        <authorList>
            <person name="Lim S."/>
            <person name="Chang D.H."/>
            <person name="Ahn S."/>
            <person name="Kim B.C."/>
        </authorList>
    </citation>
    <scope>NUCLEOTIDE SEQUENCE [LARGE SCALE GENOMIC DNA]</scope>
    <source>
        <strain evidence="2 3">Alo17</strain>
    </source>
</reference>
<dbReference type="SUPFAM" id="SSF47413">
    <property type="entry name" value="lambda repressor-like DNA-binding domains"/>
    <property type="match status" value="1"/>
</dbReference>
<dbReference type="Gene3D" id="1.10.260.40">
    <property type="entry name" value="lambda repressor-like DNA-binding domains"/>
    <property type="match status" value="1"/>
</dbReference>
<dbReference type="RefSeq" id="WP_145907635.1">
    <property type="nucleotide sequence ID" value="NZ_CAJTBG010000001.1"/>
</dbReference>
<dbReference type="AlphaFoldDB" id="A0A140DX60"/>
<organism evidence="2 3">
    <name type="scientific">Faecalibaculum rodentium</name>
    <dbReference type="NCBI Taxonomy" id="1702221"/>
    <lineage>
        <taxon>Bacteria</taxon>
        <taxon>Bacillati</taxon>
        <taxon>Bacillota</taxon>
        <taxon>Erysipelotrichia</taxon>
        <taxon>Erysipelotrichales</taxon>
        <taxon>Erysipelotrichaceae</taxon>
        <taxon>Faecalibaculum</taxon>
    </lineage>
</organism>
<evidence type="ECO:0008006" key="4">
    <source>
        <dbReference type="Google" id="ProtNLM"/>
    </source>
</evidence>
<dbReference type="InterPro" id="IPR001387">
    <property type="entry name" value="Cro/C1-type_HTH"/>
</dbReference>
<protein>
    <recommendedName>
        <fullName evidence="4">HTH cro/C1-type domain-containing protein</fullName>
    </recommendedName>
</protein>
<dbReference type="CDD" id="cd00093">
    <property type="entry name" value="HTH_XRE"/>
    <property type="match status" value="1"/>
</dbReference>
<dbReference type="GeneID" id="78478694"/>
<name>A0A140DX60_9FIRM</name>
<proteinExistence type="predicted"/>
<sequence>MTNLEMLRIADNLTVAGLSQKTGISEPRILELESGEHDMDPVEVMVFSRVFCIDPAQLQGQIKPVTSHDSAVCIGGWPLFSLGPDARGIVAVGTKACGIVSIGLFSRGVISIGCFSMGGVSLGLFSLGLLSAGCFSLGLLTLGLFSLGVIAVGNIATGIWSFGLLSLGVRCSAGLNPLGLHPVVLGGPAAVRNAAFQEIYEQTPQLLQPLTAMVMRLFS</sequence>
<keyword evidence="3" id="KW-1185">Reference proteome</keyword>